<dbReference type="Proteomes" id="UP000198925">
    <property type="component" value="Unassembled WGS sequence"/>
</dbReference>
<evidence type="ECO:0000313" key="2">
    <source>
        <dbReference type="Proteomes" id="UP000198925"/>
    </source>
</evidence>
<accession>A0A1G7AWR6</accession>
<gene>
    <name evidence="1" type="ORF">SAMN04487779_102146</name>
</gene>
<reference evidence="1 2" key="1">
    <citation type="submission" date="2016-10" db="EMBL/GenBank/DDBJ databases">
        <authorList>
            <person name="de Groot N.N."/>
        </authorList>
    </citation>
    <scope>NUCLEOTIDE SEQUENCE [LARGE SCALE GENOMIC DNA]</scope>
    <source>
        <strain evidence="1 2">CPCC 100156</strain>
    </source>
</reference>
<proteinExistence type="predicted"/>
<name>A0A1G7AWR6_9PROT</name>
<sequence length="63" mass="6862">MIEAVADAKVAKNYTARIRAAELIGEEIGMFVERTTEVRSPLDDLTAKQTLALLRTNEAVEAG</sequence>
<organism evidence="1 2">
    <name type="scientific">Belnapia rosea</name>
    <dbReference type="NCBI Taxonomy" id="938405"/>
    <lineage>
        <taxon>Bacteria</taxon>
        <taxon>Pseudomonadati</taxon>
        <taxon>Pseudomonadota</taxon>
        <taxon>Alphaproteobacteria</taxon>
        <taxon>Acetobacterales</taxon>
        <taxon>Roseomonadaceae</taxon>
        <taxon>Belnapia</taxon>
    </lineage>
</organism>
<dbReference type="EMBL" id="FMZX01000021">
    <property type="protein sequence ID" value="SDE18396.1"/>
    <property type="molecule type" value="Genomic_DNA"/>
</dbReference>
<dbReference type="RefSeq" id="WP_090664784.1">
    <property type="nucleotide sequence ID" value="NZ_FMZX01000021.1"/>
</dbReference>
<dbReference type="AlphaFoldDB" id="A0A1G7AWR6"/>
<protein>
    <submittedName>
        <fullName evidence="1">Uncharacterized protein</fullName>
    </submittedName>
</protein>
<evidence type="ECO:0000313" key="1">
    <source>
        <dbReference type="EMBL" id="SDE18396.1"/>
    </source>
</evidence>
<keyword evidence="2" id="KW-1185">Reference proteome</keyword>